<keyword evidence="3" id="KW-0472">Membrane</keyword>
<evidence type="ECO:0000313" key="5">
    <source>
        <dbReference type="EMBL" id="CAH0993282.1"/>
    </source>
</evidence>
<dbReference type="InterPro" id="IPR029787">
    <property type="entry name" value="Nucleotide_cyclase"/>
</dbReference>
<evidence type="ECO:0000256" key="1">
    <source>
        <dbReference type="ARBA" id="ARBA00012528"/>
    </source>
</evidence>
<comment type="catalytic activity">
    <reaction evidence="2">
        <text>2 GTP = 3',3'-c-di-GMP + 2 diphosphate</text>
        <dbReference type="Rhea" id="RHEA:24898"/>
        <dbReference type="ChEBI" id="CHEBI:33019"/>
        <dbReference type="ChEBI" id="CHEBI:37565"/>
        <dbReference type="ChEBI" id="CHEBI:58805"/>
        <dbReference type="EC" id="2.7.7.65"/>
    </reaction>
</comment>
<feature type="transmembrane region" description="Helical" evidence="3">
    <location>
        <begin position="42"/>
        <end position="62"/>
    </location>
</feature>
<protein>
    <recommendedName>
        <fullName evidence="1">diguanylate cyclase</fullName>
        <ecNumber evidence="1">2.7.7.65</ecNumber>
    </recommendedName>
</protein>
<dbReference type="Proteomes" id="UP000838100">
    <property type="component" value="Unassembled WGS sequence"/>
</dbReference>
<evidence type="ECO:0000256" key="3">
    <source>
        <dbReference type="SAM" id="Phobius"/>
    </source>
</evidence>
<proteinExistence type="predicted"/>
<comment type="caution">
    <text evidence="5">The sequence shown here is derived from an EMBL/GenBank/DDBJ whole genome shotgun (WGS) entry which is preliminary data.</text>
</comment>
<dbReference type="PANTHER" id="PTHR45138:SF9">
    <property type="entry name" value="DIGUANYLATE CYCLASE DGCM-RELATED"/>
    <property type="match status" value="1"/>
</dbReference>
<gene>
    <name evidence="5" type="ORF">SIN8267_03430</name>
</gene>
<keyword evidence="6" id="KW-1185">Reference proteome</keyword>
<organism evidence="5 6">
    <name type="scientific">Sinobacterium norvegicum</name>
    <dbReference type="NCBI Taxonomy" id="1641715"/>
    <lineage>
        <taxon>Bacteria</taxon>
        <taxon>Pseudomonadati</taxon>
        <taxon>Pseudomonadota</taxon>
        <taxon>Gammaproteobacteria</taxon>
        <taxon>Cellvibrionales</taxon>
        <taxon>Spongiibacteraceae</taxon>
        <taxon>Sinobacterium</taxon>
    </lineage>
</organism>
<dbReference type="EC" id="2.7.7.65" evidence="1"/>
<sequence>MRRILGARLFAAILLAVAVPLGWLLLEYARGVAPWVSLQQHALLYSYMLLSVLALMTLLSYYRYRIERGLRKLSITDPLTGLYNRRYFLSRLNDEFLLYARQPRPVSLIFIDLDHFKLINDRYGHQSGDELLVAIARVLRTSSRSEEVVARIGGEELCVLLPNCTQDQAYTAATRFHRAIETMAALSTEGEAIAVTASVGVATTNDQISSDKLLFKAADVAMYQAKQSGRNQVVVAGLPR</sequence>
<keyword evidence="3" id="KW-1133">Transmembrane helix</keyword>
<dbReference type="Gene3D" id="3.30.70.270">
    <property type="match status" value="1"/>
</dbReference>
<keyword evidence="3" id="KW-0812">Transmembrane</keyword>
<dbReference type="InterPro" id="IPR000160">
    <property type="entry name" value="GGDEF_dom"/>
</dbReference>
<dbReference type="Pfam" id="PF00990">
    <property type="entry name" value="GGDEF"/>
    <property type="match status" value="1"/>
</dbReference>
<dbReference type="InterPro" id="IPR043128">
    <property type="entry name" value="Rev_trsase/Diguanyl_cyclase"/>
</dbReference>
<dbReference type="CDD" id="cd01949">
    <property type="entry name" value="GGDEF"/>
    <property type="match status" value="1"/>
</dbReference>
<dbReference type="InterPro" id="IPR050469">
    <property type="entry name" value="Diguanylate_Cyclase"/>
</dbReference>
<evidence type="ECO:0000256" key="2">
    <source>
        <dbReference type="ARBA" id="ARBA00034247"/>
    </source>
</evidence>
<dbReference type="RefSeq" id="WP_237445964.1">
    <property type="nucleotide sequence ID" value="NZ_CAKLPX010000006.1"/>
</dbReference>
<evidence type="ECO:0000259" key="4">
    <source>
        <dbReference type="PROSITE" id="PS50887"/>
    </source>
</evidence>
<dbReference type="SMART" id="SM00267">
    <property type="entry name" value="GGDEF"/>
    <property type="match status" value="1"/>
</dbReference>
<dbReference type="NCBIfam" id="TIGR00254">
    <property type="entry name" value="GGDEF"/>
    <property type="match status" value="1"/>
</dbReference>
<evidence type="ECO:0000313" key="6">
    <source>
        <dbReference type="Proteomes" id="UP000838100"/>
    </source>
</evidence>
<dbReference type="PROSITE" id="PS50887">
    <property type="entry name" value="GGDEF"/>
    <property type="match status" value="1"/>
</dbReference>
<feature type="domain" description="GGDEF" evidence="4">
    <location>
        <begin position="104"/>
        <end position="238"/>
    </location>
</feature>
<dbReference type="EMBL" id="CAKLPX010000006">
    <property type="protein sequence ID" value="CAH0993282.1"/>
    <property type="molecule type" value="Genomic_DNA"/>
</dbReference>
<dbReference type="PANTHER" id="PTHR45138">
    <property type="entry name" value="REGULATORY COMPONENTS OF SENSORY TRANSDUCTION SYSTEM"/>
    <property type="match status" value="1"/>
</dbReference>
<name>A0ABM9AJS7_9GAMM</name>
<dbReference type="SUPFAM" id="SSF55073">
    <property type="entry name" value="Nucleotide cyclase"/>
    <property type="match status" value="1"/>
</dbReference>
<accession>A0ABM9AJS7</accession>
<reference evidence="5" key="1">
    <citation type="submission" date="2021-12" db="EMBL/GenBank/DDBJ databases">
        <authorList>
            <person name="Rodrigo-Torres L."/>
            <person name="Arahal R. D."/>
            <person name="Lucena T."/>
        </authorList>
    </citation>
    <scope>NUCLEOTIDE SEQUENCE</scope>
    <source>
        <strain evidence="5">CECT 8267</strain>
    </source>
</reference>